<gene>
    <name evidence="2" type="ORF">BVC80_1139g3</name>
</gene>
<dbReference type="InterPro" id="IPR002156">
    <property type="entry name" value="RNaseH_domain"/>
</dbReference>
<accession>A0A200Q2S0</accession>
<dbReference type="SUPFAM" id="SSF53098">
    <property type="entry name" value="Ribonuclease H-like"/>
    <property type="match status" value="1"/>
</dbReference>
<dbReference type="Pfam" id="PF13456">
    <property type="entry name" value="RVT_3"/>
    <property type="match status" value="1"/>
</dbReference>
<evidence type="ECO:0000313" key="3">
    <source>
        <dbReference type="Proteomes" id="UP000195402"/>
    </source>
</evidence>
<dbReference type="InterPro" id="IPR044730">
    <property type="entry name" value="RNase_H-like_dom_plant"/>
</dbReference>
<reference evidence="2 3" key="1">
    <citation type="journal article" date="2017" name="Mol. Plant">
        <title>The Genome of Medicinal Plant Macleaya cordata Provides New Insights into Benzylisoquinoline Alkaloids Metabolism.</title>
        <authorList>
            <person name="Liu X."/>
            <person name="Liu Y."/>
            <person name="Huang P."/>
            <person name="Ma Y."/>
            <person name="Qing Z."/>
            <person name="Tang Q."/>
            <person name="Cao H."/>
            <person name="Cheng P."/>
            <person name="Zheng Y."/>
            <person name="Yuan Z."/>
            <person name="Zhou Y."/>
            <person name="Liu J."/>
            <person name="Tang Z."/>
            <person name="Zhuo Y."/>
            <person name="Zhang Y."/>
            <person name="Yu L."/>
            <person name="Huang J."/>
            <person name="Yang P."/>
            <person name="Peng Q."/>
            <person name="Zhang J."/>
            <person name="Jiang W."/>
            <person name="Zhang Z."/>
            <person name="Lin K."/>
            <person name="Ro D.K."/>
            <person name="Chen X."/>
            <person name="Xiong X."/>
            <person name="Shang Y."/>
            <person name="Huang S."/>
            <person name="Zeng J."/>
        </authorList>
    </citation>
    <scope>NUCLEOTIDE SEQUENCE [LARGE SCALE GENOMIC DNA]</scope>
    <source>
        <strain evidence="3">cv. BLH2017</strain>
        <tissue evidence="2">Root</tissue>
    </source>
</reference>
<dbReference type="InterPro" id="IPR036397">
    <property type="entry name" value="RNaseH_sf"/>
</dbReference>
<proteinExistence type="predicted"/>
<dbReference type="GO" id="GO:0003676">
    <property type="term" value="F:nucleic acid binding"/>
    <property type="evidence" value="ECO:0007669"/>
    <property type="project" value="InterPro"/>
</dbReference>
<dbReference type="InterPro" id="IPR012337">
    <property type="entry name" value="RNaseH-like_sf"/>
</dbReference>
<dbReference type="CDD" id="cd06222">
    <property type="entry name" value="RNase_H_like"/>
    <property type="match status" value="1"/>
</dbReference>
<dbReference type="AlphaFoldDB" id="A0A200Q2S0"/>
<dbReference type="OrthoDB" id="1906820at2759"/>
<keyword evidence="3" id="KW-1185">Reference proteome</keyword>
<name>A0A200Q2S0_MACCD</name>
<dbReference type="Proteomes" id="UP000195402">
    <property type="component" value="Unassembled WGS sequence"/>
</dbReference>
<evidence type="ECO:0000313" key="2">
    <source>
        <dbReference type="EMBL" id="OVA04766.1"/>
    </source>
</evidence>
<dbReference type="InParanoid" id="A0A200Q2S0"/>
<evidence type="ECO:0000259" key="1">
    <source>
        <dbReference type="Pfam" id="PF13456"/>
    </source>
</evidence>
<sequence>MERNNLPGEQGNQAHRKIVTDKSIIWLPPLINVFKVNFDASFSSSHELVGMGFIWGDHTWNFEGAGCSCSLVLTVKAAESRATLSTIRWAKEKNYNRIILKGGKKQVVDYIRRSGGLKVWRSRNYLEEVVSISKSFEYFSCNHVKRTGNNATDALSKYGRKNVCNDSWMERPPFFLNDVVISDTVSLVGP</sequence>
<feature type="domain" description="RNase H type-1" evidence="1">
    <location>
        <begin position="37"/>
        <end position="158"/>
    </location>
</feature>
<dbReference type="EMBL" id="MVGT01003285">
    <property type="protein sequence ID" value="OVA04766.1"/>
    <property type="molecule type" value="Genomic_DNA"/>
</dbReference>
<protein>
    <recommendedName>
        <fullName evidence="1">RNase H type-1 domain-containing protein</fullName>
    </recommendedName>
</protein>
<dbReference type="InterPro" id="IPR052929">
    <property type="entry name" value="RNase_H-like_EbsB-rel"/>
</dbReference>
<dbReference type="STRING" id="56857.A0A200Q2S0"/>
<organism evidence="2 3">
    <name type="scientific">Macleaya cordata</name>
    <name type="common">Five-seeded plume-poppy</name>
    <name type="synonym">Bocconia cordata</name>
    <dbReference type="NCBI Taxonomy" id="56857"/>
    <lineage>
        <taxon>Eukaryota</taxon>
        <taxon>Viridiplantae</taxon>
        <taxon>Streptophyta</taxon>
        <taxon>Embryophyta</taxon>
        <taxon>Tracheophyta</taxon>
        <taxon>Spermatophyta</taxon>
        <taxon>Magnoliopsida</taxon>
        <taxon>Ranunculales</taxon>
        <taxon>Papaveraceae</taxon>
        <taxon>Papaveroideae</taxon>
        <taxon>Macleaya</taxon>
    </lineage>
</organism>
<dbReference type="PANTHER" id="PTHR47074:SF11">
    <property type="entry name" value="REVERSE TRANSCRIPTASE-LIKE PROTEIN"/>
    <property type="match status" value="1"/>
</dbReference>
<dbReference type="Gene3D" id="3.30.420.10">
    <property type="entry name" value="Ribonuclease H-like superfamily/Ribonuclease H"/>
    <property type="match status" value="1"/>
</dbReference>
<dbReference type="PANTHER" id="PTHR47074">
    <property type="entry name" value="BNAC02G40300D PROTEIN"/>
    <property type="match status" value="1"/>
</dbReference>
<dbReference type="GO" id="GO:0004523">
    <property type="term" value="F:RNA-DNA hybrid ribonuclease activity"/>
    <property type="evidence" value="ECO:0007669"/>
    <property type="project" value="InterPro"/>
</dbReference>
<comment type="caution">
    <text evidence="2">The sequence shown here is derived from an EMBL/GenBank/DDBJ whole genome shotgun (WGS) entry which is preliminary data.</text>
</comment>